<evidence type="ECO:0000256" key="6">
    <source>
        <dbReference type="ARBA" id="ARBA00023136"/>
    </source>
</evidence>
<name>A0A1E5XTT4_9HYPH</name>
<dbReference type="Proteomes" id="UP000095463">
    <property type="component" value="Unassembled WGS sequence"/>
</dbReference>
<dbReference type="EMBL" id="LAJE02000099">
    <property type="protein sequence ID" value="OEO32025.1"/>
    <property type="molecule type" value="Genomic_DNA"/>
</dbReference>
<gene>
    <name evidence="8" type="ORF">VW23_013495</name>
</gene>
<dbReference type="PANTHER" id="PTHR34584">
    <property type="entry name" value="NA(+)/H(+) ANTIPORTER SUBUNIT E1"/>
    <property type="match status" value="1"/>
</dbReference>
<keyword evidence="4 7" id="KW-0812">Transmembrane</keyword>
<evidence type="ECO:0000256" key="3">
    <source>
        <dbReference type="ARBA" id="ARBA00022475"/>
    </source>
</evidence>
<evidence type="ECO:0000256" key="7">
    <source>
        <dbReference type="SAM" id="Phobius"/>
    </source>
</evidence>
<feature type="transmembrane region" description="Helical" evidence="7">
    <location>
        <begin position="103"/>
        <end position="122"/>
    </location>
</feature>
<dbReference type="PIRSF" id="PIRSF019239">
    <property type="entry name" value="MrpE"/>
    <property type="match status" value="1"/>
</dbReference>
<organism evidence="8 9">
    <name type="scientific">Devosia insulae DS-56</name>
    <dbReference type="NCBI Taxonomy" id="1116389"/>
    <lineage>
        <taxon>Bacteria</taxon>
        <taxon>Pseudomonadati</taxon>
        <taxon>Pseudomonadota</taxon>
        <taxon>Alphaproteobacteria</taxon>
        <taxon>Hyphomicrobiales</taxon>
        <taxon>Devosiaceae</taxon>
        <taxon>Devosia</taxon>
    </lineage>
</organism>
<dbReference type="RefSeq" id="WP_069908811.1">
    <property type="nucleotide sequence ID" value="NZ_LAJE02000099.1"/>
</dbReference>
<evidence type="ECO:0000256" key="4">
    <source>
        <dbReference type="ARBA" id="ARBA00022692"/>
    </source>
</evidence>
<dbReference type="OrthoDB" id="9807187at2"/>
<feature type="transmembrane region" description="Helical" evidence="7">
    <location>
        <begin position="27"/>
        <end position="48"/>
    </location>
</feature>
<dbReference type="InterPro" id="IPR002758">
    <property type="entry name" value="Cation_antiport_E"/>
</dbReference>
<reference evidence="8 9" key="1">
    <citation type="journal article" date="2015" name="Genome Announc.">
        <title>Genome Assemblies of Three Soil-Associated Devosia species: D. insulae, D. limi, and D. soli.</title>
        <authorList>
            <person name="Hassan Y.I."/>
            <person name="Lepp D."/>
            <person name="Zhou T."/>
        </authorList>
    </citation>
    <scope>NUCLEOTIDE SEQUENCE [LARGE SCALE GENOMIC DNA]</scope>
    <source>
        <strain evidence="8 9">DS-56</strain>
    </source>
</reference>
<sequence length="161" mass="17842">MRRLFPHPVLTGVLMVMWLVLQQSIGLGQILLGGAVATAVSLAASPILPERVRFRRLLSLLQLVAVAGIDIIRSNIAVLLILINPRAEPSAGFIKMELQLTNQFGLAVLACLLTATPGSAWLEYDGERNTVLIHVLDLADKDEWIATVRHRYERLLLEIFQ</sequence>
<keyword evidence="6 7" id="KW-0472">Membrane</keyword>
<feature type="transmembrane region" description="Helical" evidence="7">
    <location>
        <begin position="60"/>
        <end position="83"/>
    </location>
</feature>
<dbReference type="GO" id="GO:0008324">
    <property type="term" value="F:monoatomic cation transmembrane transporter activity"/>
    <property type="evidence" value="ECO:0007669"/>
    <property type="project" value="InterPro"/>
</dbReference>
<keyword evidence="9" id="KW-1185">Reference proteome</keyword>
<dbReference type="NCBIfam" id="NF006520">
    <property type="entry name" value="PRK08965.1-4"/>
    <property type="match status" value="1"/>
</dbReference>
<dbReference type="GO" id="GO:0005886">
    <property type="term" value="C:plasma membrane"/>
    <property type="evidence" value="ECO:0007669"/>
    <property type="project" value="UniProtKB-SubCell"/>
</dbReference>
<comment type="subcellular location">
    <subcellularLocation>
        <location evidence="1">Cell membrane</location>
        <topology evidence="1">Multi-pass membrane protein</topology>
    </subcellularLocation>
</comment>
<evidence type="ECO:0000256" key="5">
    <source>
        <dbReference type="ARBA" id="ARBA00022989"/>
    </source>
</evidence>
<accession>A0A1E5XTT4</accession>
<evidence type="ECO:0000256" key="2">
    <source>
        <dbReference type="ARBA" id="ARBA00006228"/>
    </source>
</evidence>
<evidence type="ECO:0000313" key="8">
    <source>
        <dbReference type="EMBL" id="OEO32025.1"/>
    </source>
</evidence>
<proteinExistence type="inferred from homology"/>
<keyword evidence="5 7" id="KW-1133">Transmembrane helix</keyword>
<dbReference type="Pfam" id="PF01899">
    <property type="entry name" value="MNHE"/>
    <property type="match status" value="1"/>
</dbReference>
<comment type="caution">
    <text evidence="8">The sequence shown here is derived from an EMBL/GenBank/DDBJ whole genome shotgun (WGS) entry which is preliminary data.</text>
</comment>
<keyword evidence="3" id="KW-1003">Cell membrane</keyword>
<protein>
    <submittedName>
        <fullName evidence="8">Na+/H+ antiporter subunit E</fullName>
    </submittedName>
</protein>
<dbReference type="AlphaFoldDB" id="A0A1E5XTT4"/>
<evidence type="ECO:0000313" key="9">
    <source>
        <dbReference type="Proteomes" id="UP000095463"/>
    </source>
</evidence>
<feature type="transmembrane region" description="Helical" evidence="7">
    <location>
        <begin position="5"/>
        <end position="21"/>
    </location>
</feature>
<comment type="similarity">
    <text evidence="2">Belongs to the CPA3 antiporters (TC 2.A.63) subunit E family.</text>
</comment>
<dbReference type="PANTHER" id="PTHR34584:SF1">
    <property type="entry name" value="NA(+)_H(+) ANTIPORTER SUBUNIT E1"/>
    <property type="match status" value="1"/>
</dbReference>
<evidence type="ECO:0000256" key="1">
    <source>
        <dbReference type="ARBA" id="ARBA00004651"/>
    </source>
</evidence>